<evidence type="ECO:0000313" key="3">
    <source>
        <dbReference type="EMBL" id="UYP48726.1"/>
    </source>
</evidence>
<dbReference type="GO" id="GO:0043805">
    <property type="term" value="F:indolepyruvate ferredoxin oxidoreductase activity"/>
    <property type="evidence" value="ECO:0007669"/>
    <property type="project" value="UniProtKB-EC"/>
</dbReference>
<feature type="domain" description="Pyruvate/ketoisovalerate oxidoreductase catalytic" evidence="2">
    <location>
        <begin position="14"/>
        <end position="195"/>
    </location>
</feature>
<evidence type="ECO:0000259" key="2">
    <source>
        <dbReference type="Pfam" id="PF01558"/>
    </source>
</evidence>
<dbReference type="Pfam" id="PF01558">
    <property type="entry name" value="POR"/>
    <property type="match status" value="1"/>
</dbReference>
<protein>
    <submittedName>
        <fullName evidence="3">Indolepyruvate oxidoreductase subunit IorB</fullName>
        <ecNumber evidence="3">1.2.7.8</ecNumber>
    </submittedName>
</protein>
<dbReference type="EMBL" id="CP104013">
    <property type="protein sequence ID" value="UYP48726.1"/>
    <property type="molecule type" value="Genomic_DNA"/>
</dbReference>
<dbReference type="InterPro" id="IPR002869">
    <property type="entry name" value="Pyrv_flavodox_OxRed_cen"/>
</dbReference>
<dbReference type="Proteomes" id="UP001208689">
    <property type="component" value="Chromosome"/>
</dbReference>
<evidence type="ECO:0000313" key="4">
    <source>
        <dbReference type="Proteomes" id="UP001208689"/>
    </source>
</evidence>
<dbReference type="Gene3D" id="3.40.920.10">
    <property type="entry name" value="Pyruvate-ferredoxin oxidoreductase, PFOR, domain III"/>
    <property type="match status" value="1"/>
</dbReference>
<keyword evidence="4" id="KW-1185">Reference proteome</keyword>
<dbReference type="PANTHER" id="PTHR43854">
    <property type="entry name" value="INDOLEPYRUVATE OXIDOREDUCTASE SUBUNIT IORB"/>
    <property type="match status" value="1"/>
</dbReference>
<dbReference type="InterPro" id="IPR019752">
    <property type="entry name" value="Pyrv/ketoisovalerate_OxRed_cat"/>
</dbReference>
<organism evidence="3 4">
    <name type="scientific">Candidatus Lokiarchaeum ossiferum</name>
    <dbReference type="NCBI Taxonomy" id="2951803"/>
    <lineage>
        <taxon>Archaea</taxon>
        <taxon>Promethearchaeati</taxon>
        <taxon>Promethearchaeota</taxon>
        <taxon>Promethearchaeia</taxon>
        <taxon>Promethearchaeales</taxon>
        <taxon>Promethearchaeaceae</taxon>
        <taxon>Candidatus Lokiarchaeum</taxon>
    </lineage>
</organism>
<dbReference type="PANTHER" id="PTHR43854:SF1">
    <property type="entry name" value="INDOLEPYRUVATE OXIDOREDUCTASE SUBUNIT IORB"/>
    <property type="match status" value="1"/>
</dbReference>
<sequence length="205" mass="21980">MEINHFNCLSIGVGGQGVIRATQILADAALLDKHSVRTAETHGMAQRGGSVTGYLRFGSEVMGPLIPKGGANIIMSFEPSEAIRAIPYANADTIMFVNIKPIIPLSVYQNKKIVYPSFEEMQTNLKKVTQKVLFIDAAELAIKAGSIKAANVIMLGVMLGSGALPLSRENLEKAIMDGVPAKALDINKKAFDLGIAKGEELKEKI</sequence>
<name>A0ABY6HZF7_9ARCH</name>
<proteinExistence type="predicted"/>
<keyword evidence="1 3" id="KW-0560">Oxidoreductase</keyword>
<gene>
    <name evidence="3" type="ORF">NEF87_005011</name>
</gene>
<dbReference type="InterPro" id="IPR052198">
    <property type="entry name" value="IorB_Oxidoreductase"/>
</dbReference>
<dbReference type="EC" id="1.2.7.8" evidence="3"/>
<evidence type="ECO:0000256" key="1">
    <source>
        <dbReference type="ARBA" id="ARBA00023002"/>
    </source>
</evidence>
<reference evidence="3" key="1">
    <citation type="submission" date="2022-09" db="EMBL/GenBank/DDBJ databases">
        <title>Actin cytoskeleton and complex cell architecture in an #Asgard archaeon.</title>
        <authorList>
            <person name="Ponce Toledo R.I."/>
            <person name="Schleper C."/>
            <person name="Rodrigues Oliveira T."/>
            <person name="Wollweber F."/>
            <person name="Xu J."/>
            <person name="Rittmann S."/>
            <person name="Klingl A."/>
            <person name="Pilhofer M."/>
        </authorList>
    </citation>
    <scope>NUCLEOTIDE SEQUENCE</scope>
    <source>
        <strain evidence="3">B-35</strain>
    </source>
</reference>
<accession>A0ABY6HZF7</accession>
<dbReference type="SUPFAM" id="SSF53323">
    <property type="entry name" value="Pyruvate-ferredoxin oxidoreductase, PFOR, domain III"/>
    <property type="match status" value="1"/>
</dbReference>